<protein>
    <submittedName>
        <fullName evidence="2">Uncharacterized protein</fullName>
    </submittedName>
</protein>
<dbReference type="Proteomes" id="UP000247810">
    <property type="component" value="Unassembled WGS sequence"/>
</dbReference>
<proteinExistence type="predicted"/>
<evidence type="ECO:0000313" key="2">
    <source>
        <dbReference type="EMBL" id="PYH89115.1"/>
    </source>
</evidence>
<reference evidence="2 3" key="1">
    <citation type="submission" date="2018-02" db="EMBL/GenBank/DDBJ databases">
        <title>The genomes of Aspergillus section Nigri reveals drivers in fungal speciation.</title>
        <authorList>
            <consortium name="DOE Joint Genome Institute"/>
            <person name="Vesth T.C."/>
            <person name="Nybo J."/>
            <person name="Theobald S."/>
            <person name="Brandl J."/>
            <person name="Frisvad J.C."/>
            <person name="Nielsen K.F."/>
            <person name="Lyhne E.K."/>
            <person name="Kogle M.E."/>
            <person name="Kuo A."/>
            <person name="Riley R."/>
            <person name="Clum A."/>
            <person name="Nolan M."/>
            <person name="Lipzen A."/>
            <person name="Salamov A."/>
            <person name="Henrissat B."/>
            <person name="Wiebenga A."/>
            <person name="De vries R.P."/>
            <person name="Grigoriev I.V."/>
            <person name="Mortensen U.H."/>
            <person name="Andersen M.R."/>
            <person name="Baker S.E."/>
        </authorList>
    </citation>
    <scope>NUCLEOTIDE SEQUENCE [LARGE SCALE GENOMIC DNA]</scope>
    <source>
        <strain evidence="2 3">CBS 707.79</strain>
    </source>
</reference>
<evidence type="ECO:0000256" key="1">
    <source>
        <dbReference type="SAM" id="MobiDB-lite"/>
    </source>
</evidence>
<feature type="compositionally biased region" description="Basic residues" evidence="1">
    <location>
        <begin position="78"/>
        <end position="97"/>
    </location>
</feature>
<organism evidence="2 3">
    <name type="scientific">Aspergillus ellipticus CBS 707.79</name>
    <dbReference type="NCBI Taxonomy" id="1448320"/>
    <lineage>
        <taxon>Eukaryota</taxon>
        <taxon>Fungi</taxon>
        <taxon>Dikarya</taxon>
        <taxon>Ascomycota</taxon>
        <taxon>Pezizomycotina</taxon>
        <taxon>Eurotiomycetes</taxon>
        <taxon>Eurotiomycetidae</taxon>
        <taxon>Eurotiales</taxon>
        <taxon>Aspergillaceae</taxon>
        <taxon>Aspergillus</taxon>
        <taxon>Aspergillus subgen. Circumdati</taxon>
    </lineage>
</organism>
<dbReference type="EMBL" id="KZ826047">
    <property type="protein sequence ID" value="PYH89115.1"/>
    <property type="molecule type" value="Genomic_DNA"/>
</dbReference>
<evidence type="ECO:0000313" key="3">
    <source>
        <dbReference type="Proteomes" id="UP000247810"/>
    </source>
</evidence>
<feature type="compositionally biased region" description="Basic and acidic residues" evidence="1">
    <location>
        <begin position="118"/>
        <end position="133"/>
    </location>
</feature>
<dbReference type="AlphaFoldDB" id="A0A319CV29"/>
<sequence length="155" mass="17412">MRMRMGMRMRIQPTPSPPSIASVHVKQSSFSAMVSRSLSAIRLRRASKNTGPDPIHSSEGPGKKILPAPESRTDRHPVRPRGHRQKTRKQQLWRRKIPTGSARSAPKTQCTYTGKYKGTGEKYTGRGEGERGREWHRTEGNAFAPVRLASGNREL</sequence>
<keyword evidence="3" id="KW-1185">Reference proteome</keyword>
<feature type="region of interest" description="Disordered" evidence="1">
    <location>
        <begin position="43"/>
        <end position="133"/>
    </location>
</feature>
<dbReference type="VEuPathDB" id="FungiDB:BO71DRAFT_117624"/>
<accession>A0A319CV29</accession>
<feature type="region of interest" description="Disordered" evidence="1">
    <location>
        <begin position="1"/>
        <end position="24"/>
    </location>
</feature>
<gene>
    <name evidence="2" type="ORF">BO71DRAFT_117624</name>
</gene>
<name>A0A319CV29_9EURO</name>